<sequence>MSWSVQSAADELTDINNFRQYSATFASAGQPTLEQLPVLRAAGFERVIYIAWSDQAKALPNEDRLVANLGMDYLHIPVDWDAPKVADFQMFAAAMQLSPVQKTLLHCQVNFRASAFSFLYRVIYDGVSVEEAKRDLNSVWRPNKTWRDWIFDVLATHKVSPHCTDCDWSIPAE</sequence>
<dbReference type="InterPro" id="IPR055214">
    <property type="entry name" value="PTP-NADK"/>
</dbReference>
<dbReference type="InterPro" id="IPR029021">
    <property type="entry name" value="Prot-tyrosine_phosphatase-like"/>
</dbReference>
<dbReference type="KEGG" id="woc:BA177_08395"/>
<dbReference type="Gene3D" id="3.90.190.10">
    <property type="entry name" value="Protein tyrosine phosphatase superfamily"/>
    <property type="match status" value="1"/>
</dbReference>
<dbReference type="CDD" id="cd14503">
    <property type="entry name" value="PTP-bact"/>
    <property type="match status" value="1"/>
</dbReference>
<protein>
    <recommendedName>
        <fullName evidence="1">DSP-PTPase phosphatase fused to NAD+ Kinase domain-containing protein</fullName>
    </recommendedName>
</protein>
<dbReference type="Proteomes" id="UP000092695">
    <property type="component" value="Chromosome"/>
</dbReference>
<gene>
    <name evidence="2" type="ORF">BA177_08395</name>
</gene>
<dbReference type="AlphaFoldDB" id="A0A193LL15"/>
<feature type="domain" description="DSP-PTPase phosphatase fused to NAD+ Kinase" evidence="1">
    <location>
        <begin position="19"/>
        <end position="134"/>
    </location>
</feature>
<dbReference type="STRING" id="1548547.BA177_08395"/>
<dbReference type="EMBL" id="CP016268">
    <property type="protein sequence ID" value="ANO53104.1"/>
    <property type="molecule type" value="Genomic_DNA"/>
</dbReference>
<keyword evidence="3" id="KW-1185">Reference proteome</keyword>
<accession>A0A193LL15</accession>
<proteinExistence type="predicted"/>
<name>A0A193LL15_9GAMM</name>
<dbReference type="Pfam" id="PF22741">
    <property type="entry name" value="PTP-NADK"/>
    <property type="match status" value="1"/>
</dbReference>
<organism evidence="2 3">
    <name type="scientific">Woeseia oceani</name>
    <dbReference type="NCBI Taxonomy" id="1548547"/>
    <lineage>
        <taxon>Bacteria</taxon>
        <taxon>Pseudomonadati</taxon>
        <taxon>Pseudomonadota</taxon>
        <taxon>Gammaproteobacteria</taxon>
        <taxon>Woeseiales</taxon>
        <taxon>Woeseiaceae</taxon>
        <taxon>Woeseia</taxon>
    </lineage>
</organism>
<dbReference type="SUPFAM" id="SSF52799">
    <property type="entry name" value="(Phosphotyrosine protein) phosphatases II"/>
    <property type="match status" value="1"/>
</dbReference>
<reference evidence="2 3" key="1">
    <citation type="submission" date="2016-06" db="EMBL/GenBank/DDBJ databases">
        <title>Complete genome sequence of a deep-branching marine Gamma Proteobacterium Woeseia oceani type strain XK5.</title>
        <authorList>
            <person name="Mu D."/>
            <person name="Du Z."/>
        </authorList>
    </citation>
    <scope>NUCLEOTIDE SEQUENCE [LARGE SCALE GENOMIC DNA]</scope>
    <source>
        <strain evidence="2 3">XK5</strain>
    </source>
</reference>
<evidence type="ECO:0000313" key="2">
    <source>
        <dbReference type="EMBL" id="ANO53104.1"/>
    </source>
</evidence>
<evidence type="ECO:0000313" key="3">
    <source>
        <dbReference type="Proteomes" id="UP000092695"/>
    </source>
</evidence>
<evidence type="ECO:0000259" key="1">
    <source>
        <dbReference type="Pfam" id="PF22741"/>
    </source>
</evidence>